<evidence type="ECO:0000313" key="1">
    <source>
        <dbReference type="EMBL" id="RHN44272.1"/>
    </source>
</evidence>
<protein>
    <submittedName>
        <fullName evidence="1">Uncharacterized protein</fullName>
    </submittedName>
</protein>
<dbReference type="EMBL" id="PSQE01000007">
    <property type="protein sequence ID" value="RHN44272.1"/>
    <property type="molecule type" value="Genomic_DNA"/>
</dbReference>
<dbReference type="Gramene" id="rna38372">
    <property type="protein sequence ID" value="RHN44272.1"/>
    <property type="gene ID" value="gene38372"/>
</dbReference>
<accession>A0A396GT33</accession>
<organism evidence="1">
    <name type="scientific">Medicago truncatula</name>
    <name type="common">Barrel medic</name>
    <name type="synonym">Medicago tribuloides</name>
    <dbReference type="NCBI Taxonomy" id="3880"/>
    <lineage>
        <taxon>Eukaryota</taxon>
        <taxon>Viridiplantae</taxon>
        <taxon>Streptophyta</taxon>
        <taxon>Embryophyta</taxon>
        <taxon>Tracheophyta</taxon>
        <taxon>Spermatophyta</taxon>
        <taxon>Magnoliopsida</taxon>
        <taxon>eudicotyledons</taxon>
        <taxon>Gunneridae</taxon>
        <taxon>Pentapetalae</taxon>
        <taxon>rosids</taxon>
        <taxon>fabids</taxon>
        <taxon>Fabales</taxon>
        <taxon>Fabaceae</taxon>
        <taxon>Papilionoideae</taxon>
        <taxon>50 kb inversion clade</taxon>
        <taxon>NPAAA clade</taxon>
        <taxon>Hologalegina</taxon>
        <taxon>IRL clade</taxon>
        <taxon>Trifolieae</taxon>
        <taxon>Medicago</taxon>
    </lineage>
</organism>
<name>A0A396GT33_MEDTR</name>
<sequence length="47" mass="5632">MVKMGNFCSSESDELEEKYGSKELLELFDENEPCLEEVKMTFEFLWF</sequence>
<dbReference type="Proteomes" id="UP000265566">
    <property type="component" value="Chromosome 7"/>
</dbReference>
<dbReference type="AlphaFoldDB" id="A0A396GT33"/>
<comment type="caution">
    <text evidence="1">The sequence shown here is derived from an EMBL/GenBank/DDBJ whole genome shotgun (WGS) entry which is preliminary data.</text>
</comment>
<gene>
    <name evidence="1" type="ORF">MtrunA17_Chr7g0217611</name>
</gene>
<reference evidence="1" key="1">
    <citation type="journal article" date="2018" name="Nat. Plants">
        <title>Whole-genome landscape of Medicago truncatula symbiotic genes.</title>
        <authorList>
            <person name="Pecrix Y."/>
            <person name="Gamas P."/>
            <person name="Carrere S."/>
        </authorList>
    </citation>
    <scope>NUCLEOTIDE SEQUENCE</scope>
    <source>
        <tissue evidence="1">Leaves</tissue>
    </source>
</reference>
<proteinExistence type="predicted"/>